<dbReference type="Gene3D" id="3.50.30.40">
    <property type="entry name" value="Ribonuclease E inhibitor RraA/RraA-like"/>
    <property type="match status" value="1"/>
</dbReference>
<organism evidence="1 2">
    <name type="scientific">Mesorhizobium robiniae</name>
    <dbReference type="NCBI Taxonomy" id="559315"/>
    <lineage>
        <taxon>Bacteria</taxon>
        <taxon>Pseudomonadati</taxon>
        <taxon>Pseudomonadota</taxon>
        <taxon>Alphaproteobacteria</taxon>
        <taxon>Hyphomicrobiales</taxon>
        <taxon>Phyllobacteriaceae</taxon>
        <taxon>Mesorhizobium</taxon>
    </lineage>
</organism>
<name>A0ABV2GFX7_9HYPH</name>
<dbReference type="RefSeq" id="WP_354487264.1">
    <property type="nucleotide sequence ID" value="NZ_JBEPMC010000001.1"/>
</dbReference>
<dbReference type="EMBL" id="JBEPMC010000001">
    <property type="protein sequence ID" value="MET3577173.1"/>
    <property type="molecule type" value="Genomic_DNA"/>
</dbReference>
<accession>A0ABV2GFX7</accession>
<sequence length="229" mass="24442">MSGNGKSSSTPIIANLDRIKERLFSAVLSDVMDRMGHMSQAMSVKVRPLDSALVMVGRARTGFYSDVFEVIEGENPYETEITFVDDLGPGEIAVIGCGASGRIAPWGDLLSTASRARGAIGCVTDGMVRDTRNIIESKFPVFHGGIGPLDSRGRGKMTSTDTAIECGGVLVRSGDIVFGDADGVVVIPRQIEDEVLRLAFDKVDGEDNTKAELLKGTPLAVVFEKYGIL</sequence>
<protein>
    <submittedName>
        <fullName evidence="1">Regulator of RNase E activity RraA</fullName>
    </submittedName>
</protein>
<dbReference type="InterPro" id="IPR005493">
    <property type="entry name" value="RraA/RraA-like"/>
</dbReference>
<dbReference type="Pfam" id="PF03737">
    <property type="entry name" value="RraA-like"/>
    <property type="match status" value="1"/>
</dbReference>
<dbReference type="CDD" id="cd16841">
    <property type="entry name" value="RraA_family"/>
    <property type="match status" value="1"/>
</dbReference>
<gene>
    <name evidence="1" type="ORF">ABID19_000188</name>
</gene>
<evidence type="ECO:0000313" key="1">
    <source>
        <dbReference type="EMBL" id="MET3577173.1"/>
    </source>
</evidence>
<keyword evidence="2" id="KW-1185">Reference proteome</keyword>
<dbReference type="PANTHER" id="PTHR33254:SF16">
    <property type="entry name" value="BLR3842 PROTEIN"/>
    <property type="match status" value="1"/>
</dbReference>
<dbReference type="SUPFAM" id="SSF89562">
    <property type="entry name" value="RraA-like"/>
    <property type="match status" value="1"/>
</dbReference>
<comment type="caution">
    <text evidence="1">The sequence shown here is derived from an EMBL/GenBank/DDBJ whole genome shotgun (WGS) entry which is preliminary data.</text>
</comment>
<reference evidence="1 2" key="1">
    <citation type="submission" date="2024-06" db="EMBL/GenBank/DDBJ databases">
        <title>Genomic Encyclopedia of Type Strains, Phase IV (KMG-IV): sequencing the most valuable type-strain genomes for metagenomic binning, comparative biology and taxonomic classification.</title>
        <authorList>
            <person name="Goeker M."/>
        </authorList>
    </citation>
    <scope>NUCLEOTIDE SEQUENCE [LARGE SCALE GENOMIC DNA]</scope>
    <source>
        <strain evidence="1 2">DSM 100022</strain>
    </source>
</reference>
<dbReference type="InterPro" id="IPR036704">
    <property type="entry name" value="RraA/RraA-like_sf"/>
</dbReference>
<dbReference type="Proteomes" id="UP001549204">
    <property type="component" value="Unassembled WGS sequence"/>
</dbReference>
<dbReference type="PANTHER" id="PTHR33254">
    <property type="entry name" value="4-HYDROXY-4-METHYL-2-OXOGLUTARATE ALDOLASE 3-RELATED"/>
    <property type="match status" value="1"/>
</dbReference>
<evidence type="ECO:0000313" key="2">
    <source>
        <dbReference type="Proteomes" id="UP001549204"/>
    </source>
</evidence>
<proteinExistence type="predicted"/>